<dbReference type="EMBL" id="JJPM01000270">
    <property type="protein sequence ID" value="KKG69846.1"/>
    <property type="molecule type" value="Genomic_DNA"/>
</dbReference>
<accession>A0A0F8GZR1</accession>
<gene>
    <name evidence="1" type="ORF">DU43_18405</name>
</gene>
<name>A0A0F8GZR1_METMZ</name>
<sequence>MKEDILKRREMMFEEGLKYLKKKGKDQVTDELIELYLKDYERRKSTQINGKDGLFYKMIEHARNRQRMSNTVDYKPRLKSDVNYDPNLDYEFCYLNETLFNFDPKKVLNEYRYYNSELQLFSNIKIGISELSKENPNNQGLKDLKNSKSLNKENPNYWVSFSKSIISIAEFLSRFNNINEFNKFIKEFDIDDEKRIYLALQLGNEIYGYGFALACDFLKENCSQEYVKPDTHIIKLFTNRDIVEKLDLKISQETMDKAKEIEDSQTNPDKNNKKKSYSTKNLIEIFRAVKDYSESIDKLPYEVDKLFWLIGSGKLYRIPYIHETKDPIKTNIEDFIKKFSEKLT</sequence>
<evidence type="ECO:0000313" key="1">
    <source>
        <dbReference type="EMBL" id="KKG69846.1"/>
    </source>
</evidence>
<protein>
    <submittedName>
        <fullName evidence="1">Uncharacterized protein</fullName>
    </submittedName>
</protein>
<proteinExistence type="predicted"/>
<organism evidence="1">
    <name type="scientific">Methanosarcina mazei</name>
    <name type="common">Methanosarcina frisia</name>
    <dbReference type="NCBI Taxonomy" id="2209"/>
    <lineage>
        <taxon>Archaea</taxon>
        <taxon>Methanobacteriati</taxon>
        <taxon>Methanobacteriota</taxon>
        <taxon>Stenosarchaea group</taxon>
        <taxon>Methanomicrobia</taxon>
        <taxon>Methanosarcinales</taxon>
        <taxon>Methanosarcinaceae</taxon>
        <taxon>Methanosarcina</taxon>
    </lineage>
</organism>
<dbReference type="AlphaFoldDB" id="A0A0F8GZR1"/>
<reference evidence="1" key="1">
    <citation type="journal article" date="2015" name="ISME J.">
        <title>Genomic and phenotypic differentiation among Methanosarcina mazei populations from Columbia River sediment.</title>
        <authorList>
            <person name="Youngblut N.D."/>
            <person name="Wirth J.S."/>
            <person name="Henriksen J.R."/>
            <person name="Smith M."/>
            <person name="Simon H."/>
            <person name="Metcalf W.W."/>
            <person name="Whitaker R.J."/>
        </authorList>
    </citation>
    <scope>NUCLEOTIDE SEQUENCE [LARGE SCALE GENOMIC DNA]</scope>
    <source>
        <strain evidence="1">3.H.A.1A.1</strain>
    </source>
</reference>
<comment type="caution">
    <text evidence="1">The sequence shown here is derived from an EMBL/GenBank/DDBJ whole genome shotgun (WGS) entry which is preliminary data.</text>
</comment>
<dbReference type="PATRIC" id="fig|2209.69.peg.4084"/>